<feature type="compositionally biased region" description="Basic and acidic residues" evidence="1">
    <location>
        <begin position="40"/>
        <end position="50"/>
    </location>
</feature>
<feature type="transmembrane region" description="Helical" evidence="2">
    <location>
        <begin position="12"/>
        <end position="30"/>
    </location>
</feature>
<keyword evidence="2" id="KW-1133">Transmembrane helix</keyword>
<feature type="region of interest" description="Disordered" evidence="1">
    <location>
        <begin position="40"/>
        <end position="63"/>
    </location>
</feature>
<evidence type="ECO:0000256" key="2">
    <source>
        <dbReference type="SAM" id="Phobius"/>
    </source>
</evidence>
<evidence type="ECO:0000313" key="4">
    <source>
        <dbReference type="EMBL" id="VUX23347.1"/>
    </source>
</evidence>
<evidence type="ECO:0000313" key="5">
    <source>
        <dbReference type="Proteomes" id="UP000358366"/>
    </source>
</evidence>
<feature type="domain" description="Sporulation stage II protein D amidase enhancer LytB N-terminal" evidence="3">
    <location>
        <begin position="160"/>
        <end position="248"/>
    </location>
</feature>
<protein>
    <submittedName>
        <fullName evidence="4">Amidase enhancer</fullName>
    </submittedName>
</protein>
<dbReference type="InterPro" id="IPR013486">
    <property type="entry name" value="SpoIID/LytB"/>
</dbReference>
<keyword evidence="2" id="KW-0472">Membrane</keyword>
<dbReference type="InterPro" id="IPR013693">
    <property type="entry name" value="SpoIID/LytB_N"/>
</dbReference>
<sequence length="444" mass="48814">MKHLRGEKRFYYGMTVLVLVFIIAGLTSNLEGGVRGNRQEKEAFDQKPEEVQTEQENQGEETQVVSNPNIRVLLMTDGYKNTIHPSVTVSSTSGLSITYGETVEECEAGMEVTFMPDDSRFQSGNIRIQAKEGEITVNSLKRGYGIPSYQGILELRTTAEGIAIINELPVEKYLCRVVPSEMPSGYEIEALKAQAVCARSYAYRQMAEYGYPEYEAHVDDSTNYQVYGNSAPADSADLAVQETAGQVVRLDGEIVTTYYYSTSCGKTTSMKAWGNEENEGNRYLQSVEVKDENGDYERNLPWYRWEAKIPAKTLSNLIGLNTGKDIGTLQNINILENGPGGVVLTIEAVGDKGSVRVSTENKIRRAFGGKGYTIIKQDGTKVKSGKLLPSAFFTINKSGDTFVIQGGGFGHGIGMSQTGANEMAKCGKNYQEILTFFYQGVTIG</sequence>
<evidence type="ECO:0000259" key="3">
    <source>
        <dbReference type="Pfam" id="PF08486"/>
    </source>
</evidence>
<dbReference type="AlphaFoldDB" id="A0A564UUX5"/>
<accession>A0A564UUX5</accession>
<dbReference type="Proteomes" id="UP000358366">
    <property type="component" value="Unassembled WGS sequence"/>
</dbReference>
<reference evidence="4 5" key="1">
    <citation type="submission" date="2019-07" db="EMBL/GenBank/DDBJ databases">
        <authorList>
            <person name="Hibberd C M."/>
            <person name="Gehrig L. J."/>
            <person name="Chang H.-W."/>
            <person name="Venkatesh S."/>
        </authorList>
    </citation>
    <scope>NUCLEOTIDE SEQUENCE [LARGE SCALE GENOMIC DNA]</scope>
    <source>
        <strain evidence="4">Dorea_formicigenerans_SSTS_Bg7063</strain>
    </source>
</reference>
<dbReference type="Pfam" id="PF08486">
    <property type="entry name" value="SpoIID"/>
    <property type="match status" value="1"/>
</dbReference>
<gene>
    <name evidence="4" type="primary">lytB_2</name>
    <name evidence="4" type="ORF">DFSSTS7063_03256</name>
</gene>
<name>A0A564UUX5_9FIRM</name>
<dbReference type="EMBL" id="CABHNI010000061">
    <property type="protein sequence ID" value="VUX23347.1"/>
    <property type="molecule type" value="Genomic_DNA"/>
</dbReference>
<keyword evidence="2" id="KW-0812">Transmembrane</keyword>
<dbReference type="GO" id="GO:0030435">
    <property type="term" value="P:sporulation resulting in formation of a cellular spore"/>
    <property type="evidence" value="ECO:0007669"/>
    <property type="project" value="InterPro"/>
</dbReference>
<organism evidence="4 5">
    <name type="scientific">Dorea formicigenerans</name>
    <dbReference type="NCBI Taxonomy" id="39486"/>
    <lineage>
        <taxon>Bacteria</taxon>
        <taxon>Bacillati</taxon>
        <taxon>Bacillota</taxon>
        <taxon>Clostridia</taxon>
        <taxon>Lachnospirales</taxon>
        <taxon>Lachnospiraceae</taxon>
        <taxon>Dorea</taxon>
    </lineage>
</organism>
<evidence type="ECO:0000256" key="1">
    <source>
        <dbReference type="SAM" id="MobiDB-lite"/>
    </source>
</evidence>
<proteinExistence type="predicted"/>
<dbReference type="NCBIfam" id="TIGR02669">
    <property type="entry name" value="SpoIID_LytB"/>
    <property type="match status" value="1"/>
</dbReference>